<keyword evidence="6" id="KW-0614">Plasmid</keyword>
<dbReference type="GO" id="GO:0005886">
    <property type="term" value="C:plasma membrane"/>
    <property type="evidence" value="ECO:0007669"/>
    <property type="project" value="UniProtKB-SubCell"/>
</dbReference>
<evidence type="ECO:0000256" key="2">
    <source>
        <dbReference type="SAM" id="Phobius"/>
    </source>
</evidence>
<gene>
    <name evidence="6" type="ORF">pBS72_1360</name>
</gene>
<dbReference type="Pfam" id="PF22813">
    <property type="entry name" value="TcaA_2nd"/>
    <property type="match status" value="1"/>
</dbReference>
<reference evidence="6" key="5">
    <citation type="submission" date="2016-08" db="EMBL/GenBank/DDBJ databases">
        <authorList>
            <person name="Satsunkevich N.E."/>
            <person name="Valentovich L.N."/>
            <person name="Kolomiets E.I."/>
            <person name="Titok M.A."/>
        </authorList>
    </citation>
    <scope>NUCLEOTIDE SEQUENCE</scope>
    <source>
        <strain evidence="6">72</strain>
        <plasmid evidence="6">pBS72</plasmid>
    </source>
</reference>
<feature type="transmembrane region" description="Helical" evidence="2">
    <location>
        <begin position="5"/>
        <end position="23"/>
    </location>
</feature>
<dbReference type="EMBL" id="KX711616">
    <property type="protein sequence ID" value="APB62405.1"/>
    <property type="molecule type" value="Genomic_DNA"/>
</dbReference>
<feature type="domain" description="TcaA 4th" evidence="4">
    <location>
        <begin position="211"/>
        <end position="280"/>
    </location>
</feature>
<reference evidence="6" key="4">
    <citation type="journal article" date="2006" name="Microbiology">
        <title>The replicative polymerases PolC and DnaE are required for theta replication of the Bacillus subtilis plasmid pBS72.</title>
        <authorList>
            <person name="Titok M."/>
            <person name="Suski C."/>
            <person name="Dalmais B."/>
            <person name="Ehrlich S.D."/>
            <person name="Janniere L."/>
        </authorList>
    </citation>
    <scope>NUCLEOTIDE SEQUENCE</scope>
    <source>
        <strain evidence="6">72</strain>
        <plasmid evidence="6">pBS72</plasmid>
    </source>
</reference>
<protein>
    <submittedName>
        <fullName evidence="6">Uncharacterized protein</fullName>
    </submittedName>
</protein>
<feature type="region of interest" description="Disordered" evidence="1">
    <location>
        <begin position="412"/>
        <end position="434"/>
    </location>
</feature>
<evidence type="ECO:0000259" key="5">
    <source>
        <dbReference type="Pfam" id="PF25155"/>
    </source>
</evidence>
<dbReference type="AlphaFoldDB" id="A0A1J0AKZ6"/>
<evidence type="ECO:0000313" key="6">
    <source>
        <dbReference type="EMBL" id="APB62405.1"/>
    </source>
</evidence>
<accession>A0A1J0AKZ6</accession>
<proteinExistence type="predicted"/>
<dbReference type="InterPro" id="IPR054530">
    <property type="entry name" value="TcaA_4th"/>
</dbReference>
<reference evidence="6" key="3">
    <citation type="journal article" date="2004" name="Mol. Biol. (Mosk.)">
        <title>The replication system of plasmids from Bacillus subtilis environmental isolates.</title>
        <authorList>
            <person name="Lagodich A.V."/>
            <person name="Shtaniuk Iu.V."/>
            <person name="Prozorov A.A."/>
            <person name="Titok M.A."/>
        </authorList>
    </citation>
    <scope>NUCLEOTIDE SEQUENCE</scope>
    <source>
        <strain evidence="6">72</strain>
        <plasmid evidence="6">pBS72</plasmid>
    </source>
</reference>
<evidence type="ECO:0000259" key="4">
    <source>
        <dbReference type="Pfam" id="PF22820"/>
    </source>
</evidence>
<sequence length="434" mass="49328">MKKKIWIISIPIILLLLGLFFYFTKSEKPSDLANAFEKSIQNEDSKTLYKLVALDKDIHWTHNDAKNIIKYLKKDQSDLEDQLKLLHAQASYYESNGKVSNMISQKYPGESITNIGPFYIKREKSIFGDKYVLKARGYKVQVETEKDAKLTFDGIDVDSNKEYQNMGYYGPGVYSLKGSKKYDYTTVDNEKEIVLFDPEDFDESVSLDLSGETINVSSEIPHTKLIVNGKVAQDEINEEDSFGPVADNITIQGASTFPWGEGKSKEIKVKGNNDDEYDITPSPIVNDDMKNTVKSLINSFAKNRVAAKEKKNISLLKNVSDNLRKEYNDEISTYDDQNYYQGKALGTRIDFSKASYEKENGGKEILSVPVEFHTKSRNAYEFINSDVEDKYDEEIIGLEYNPNKKSWVIDSEESDYSSGGNDYMSASSVEKTTF</sequence>
<dbReference type="Pfam" id="PF22820">
    <property type="entry name" value="TcaA_3rd_4th"/>
    <property type="match status" value="1"/>
</dbReference>
<keyword evidence="2" id="KW-1133">Transmembrane helix</keyword>
<evidence type="ECO:0000256" key="1">
    <source>
        <dbReference type="SAM" id="MobiDB-lite"/>
    </source>
</evidence>
<feature type="domain" description="TcaA second" evidence="3">
    <location>
        <begin position="31"/>
        <end position="134"/>
    </location>
</feature>
<dbReference type="PANTHER" id="PTHR40038">
    <property type="entry name" value="MEMBRANE-ASSOCIATED PROTEIN TCAA"/>
    <property type="match status" value="1"/>
</dbReference>
<feature type="compositionally biased region" description="Polar residues" evidence="1">
    <location>
        <begin position="416"/>
        <end position="434"/>
    </location>
</feature>
<dbReference type="InterPro" id="IPR054529">
    <property type="entry name" value="TcaA_2nd"/>
</dbReference>
<reference evidence="6" key="2">
    <citation type="journal article" date="2003" name="Plasmid">
        <title>Bacillus subtilis soil isolates: plasmid replicon analysis and construction of a new theta-replicating vector.</title>
        <authorList>
            <person name="Titok M.A."/>
            <person name="Chapuis J."/>
            <person name="Selezneva Y.V."/>
            <person name="Lagodich A.V."/>
            <person name="Prokulevich V.A."/>
            <person name="Ehrlich S.D."/>
            <person name="Janniere L."/>
        </authorList>
    </citation>
    <scope>NUCLEOTIDE SEQUENCE</scope>
    <source>
        <strain evidence="6">72</strain>
        <plasmid evidence="6">pBS72</plasmid>
    </source>
</reference>
<evidence type="ECO:0000259" key="3">
    <source>
        <dbReference type="Pfam" id="PF22813"/>
    </source>
</evidence>
<reference evidence="6" key="1">
    <citation type="journal article" date="2002" name="Mikrobiologiia">
        <title>Soil strain of Bacillus subtilis harboring a large plasmid that mediates high-frequency conjugal mobilization.</title>
        <authorList>
            <person name="Lotareva O.V."/>
            <person name="Poluektova E.U."/>
            <person name="Titok M.A."/>
            <person name="Prozorov A.A."/>
        </authorList>
    </citation>
    <scope>NUCLEOTIDE SEQUENCE</scope>
    <source>
        <strain evidence="6">72</strain>
        <plasmid evidence="6">pBS72</plasmid>
    </source>
</reference>
<keyword evidence="2" id="KW-0812">Transmembrane</keyword>
<name>A0A1J0AKZ6_BACIU</name>
<dbReference type="PANTHER" id="PTHR40038:SF1">
    <property type="entry name" value="MEMBRANE-ASSOCIATED PROTEIN TCAA"/>
    <property type="match status" value="1"/>
</dbReference>
<dbReference type="InterPro" id="IPR056902">
    <property type="entry name" value="NTF2_YvbJ"/>
</dbReference>
<geneLocation type="plasmid" evidence="6">
    <name>pBS72</name>
</geneLocation>
<dbReference type="Pfam" id="PF25155">
    <property type="entry name" value="NTF2_YvbJ"/>
    <property type="match status" value="1"/>
</dbReference>
<feature type="domain" description="YvbJ-like NTF2-like" evidence="5">
    <location>
        <begin position="294"/>
        <end position="412"/>
    </location>
</feature>
<keyword evidence="2" id="KW-0472">Membrane</keyword>
<organism evidence="6">
    <name type="scientific">Bacillus subtilis</name>
    <dbReference type="NCBI Taxonomy" id="1423"/>
    <lineage>
        <taxon>Bacteria</taxon>
        <taxon>Bacillati</taxon>
        <taxon>Bacillota</taxon>
        <taxon>Bacilli</taxon>
        <taxon>Bacillales</taxon>
        <taxon>Bacillaceae</taxon>
        <taxon>Bacillus</taxon>
    </lineage>
</organism>
<dbReference type="RefSeq" id="WP_166852600.1">
    <property type="nucleotide sequence ID" value="NZ_KX711616.1"/>
</dbReference>